<evidence type="ECO:0000259" key="2">
    <source>
        <dbReference type="Pfam" id="PF05569"/>
    </source>
</evidence>
<dbReference type="Proteomes" id="UP000184520">
    <property type="component" value="Unassembled WGS sequence"/>
</dbReference>
<feature type="transmembrane region" description="Helical" evidence="1">
    <location>
        <begin position="49"/>
        <end position="68"/>
    </location>
</feature>
<name>A0A1M5F1V3_9ALTE</name>
<feature type="domain" description="Peptidase M56" evidence="2">
    <location>
        <begin position="94"/>
        <end position="234"/>
    </location>
</feature>
<dbReference type="InterPro" id="IPR008756">
    <property type="entry name" value="Peptidase_M56"/>
</dbReference>
<gene>
    <name evidence="3" type="ORF">SAMN05216361_0641</name>
</gene>
<reference evidence="4" key="1">
    <citation type="submission" date="2016-11" db="EMBL/GenBank/DDBJ databases">
        <authorList>
            <person name="Varghese N."/>
            <person name="Submissions S."/>
        </authorList>
    </citation>
    <scope>NUCLEOTIDE SEQUENCE [LARGE SCALE GENOMIC DNA]</scope>
    <source>
        <strain evidence="4">CGMCC 1.8995</strain>
    </source>
</reference>
<dbReference type="InterPro" id="IPR052173">
    <property type="entry name" value="Beta-lactam_resp_regulator"/>
</dbReference>
<feature type="transmembrane region" description="Helical" evidence="1">
    <location>
        <begin position="12"/>
        <end position="37"/>
    </location>
</feature>
<proteinExistence type="predicted"/>
<keyword evidence="1" id="KW-0812">Transmembrane</keyword>
<sequence length="319" mass="35762">MSVSADMLLNILNLGVVSALFTIALQSLVGRAVIHWVTQCQVALQKSLLWIWVLMPFSIAGLCCMVFVTNTFSEAIWEPIGLLLHWHHLFQFEWVSWHGALLIAFFGFTCWLTAKHLKPLSDNQKRLTLAIQLAGYSHITLHGKSVVCLHSDNPMAFSAGLITPKIYLSSGMVDRLSEQQLACVLEHEAQHCRSLDPLMSWVFCFVSGFQIKPVRKRLRTAYNIACELTADKRAAEQYDPLNVAQTLVSVSRFNSNCHMKFGTGFGYEFVEQRVNTLLQTTPERTSGLVWVGALTTAIVGLNLVSIDSLHHYVELILSL</sequence>
<feature type="transmembrane region" description="Helical" evidence="1">
    <location>
        <begin position="94"/>
        <end position="114"/>
    </location>
</feature>
<evidence type="ECO:0000313" key="4">
    <source>
        <dbReference type="Proteomes" id="UP000184520"/>
    </source>
</evidence>
<dbReference type="CDD" id="cd07326">
    <property type="entry name" value="M56_BlaR1_MecR1_like"/>
    <property type="match status" value="1"/>
</dbReference>
<keyword evidence="1" id="KW-0472">Membrane</keyword>
<dbReference type="RefSeq" id="WP_073317650.1">
    <property type="nucleotide sequence ID" value="NZ_FQWD01000001.1"/>
</dbReference>
<accession>A0A1M5F1V3</accession>
<dbReference type="OrthoDB" id="7057814at2"/>
<dbReference type="STRING" id="634436.SAMN05216361_0641"/>
<evidence type="ECO:0000313" key="3">
    <source>
        <dbReference type="EMBL" id="SHF85446.1"/>
    </source>
</evidence>
<dbReference type="Pfam" id="PF05569">
    <property type="entry name" value="Peptidase_M56"/>
    <property type="match status" value="1"/>
</dbReference>
<dbReference type="PANTHER" id="PTHR34978:SF3">
    <property type="entry name" value="SLR0241 PROTEIN"/>
    <property type="match status" value="1"/>
</dbReference>
<keyword evidence="1" id="KW-1133">Transmembrane helix</keyword>
<dbReference type="Gene3D" id="3.30.2010.10">
    <property type="entry name" value="Metalloproteases ('zincins'), catalytic domain"/>
    <property type="match status" value="1"/>
</dbReference>
<dbReference type="EMBL" id="FQWD01000001">
    <property type="protein sequence ID" value="SHF85446.1"/>
    <property type="molecule type" value="Genomic_DNA"/>
</dbReference>
<dbReference type="PANTHER" id="PTHR34978">
    <property type="entry name" value="POSSIBLE SENSOR-TRANSDUCER PROTEIN BLAR"/>
    <property type="match status" value="1"/>
</dbReference>
<keyword evidence="4" id="KW-1185">Reference proteome</keyword>
<protein>
    <submittedName>
        <fullName evidence="3">BlaR1 peptidase M56</fullName>
    </submittedName>
</protein>
<dbReference type="AlphaFoldDB" id="A0A1M5F1V3"/>
<evidence type="ECO:0000256" key="1">
    <source>
        <dbReference type="SAM" id="Phobius"/>
    </source>
</evidence>
<organism evidence="3 4">
    <name type="scientific">Marisediminitalea aggregata</name>
    <dbReference type="NCBI Taxonomy" id="634436"/>
    <lineage>
        <taxon>Bacteria</taxon>
        <taxon>Pseudomonadati</taxon>
        <taxon>Pseudomonadota</taxon>
        <taxon>Gammaproteobacteria</taxon>
        <taxon>Alteromonadales</taxon>
        <taxon>Alteromonadaceae</taxon>
        <taxon>Marisediminitalea</taxon>
    </lineage>
</organism>